<evidence type="ECO:0000256" key="2">
    <source>
        <dbReference type="ARBA" id="ARBA00023125"/>
    </source>
</evidence>
<keyword evidence="2" id="KW-0238">DNA-binding</keyword>
<dbReference type="Pfam" id="PF13377">
    <property type="entry name" value="Peripla_BP_3"/>
    <property type="match status" value="1"/>
</dbReference>
<organism evidence="5 6">
    <name type="scientific">Pseudarthrobacter psychrotolerans</name>
    <dbReference type="NCBI Taxonomy" id="2697569"/>
    <lineage>
        <taxon>Bacteria</taxon>
        <taxon>Bacillati</taxon>
        <taxon>Actinomycetota</taxon>
        <taxon>Actinomycetes</taxon>
        <taxon>Micrococcales</taxon>
        <taxon>Micrococcaceae</taxon>
        <taxon>Pseudarthrobacter</taxon>
    </lineage>
</organism>
<dbReference type="Proteomes" id="UP000464186">
    <property type="component" value="Chromosome"/>
</dbReference>
<proteinExistence type="predicted"/>
<keyword evidence="1" id="KW-0805">Transcription regulation</keyword>
<dbReference type="PANTHER" id="PTHR30146">
    <property type="entry name" value="LACI-RELATED TRANSCRIPTIONAL REPRESSOR"/>
    <property type="match status" value="1"/>
</dbReference>
<dbReference type="Pfam" id="PF00356">
    <property type="entry name" value="LacI"/>
    <property type="match status" value="1"/>
</dbReference>
<dbReference type="Gene3D" id="3.40.50.2300">
    <property type="match status" value="2"/>
</dbReference>
<evidence type="ECO:0000313" key="5">
    <source>
        <dbReference type="EMBL" id="QHK22296.1"/>
    </source>
</evidence>
<dbReference type="PROSITE" id="PS50932">
    <property type="entry name" value="HTH_LACI_2"/>
    <property type="match status" value="1"/>
</dbReference>
<dbReference type="SUPFAM" id="SSF47413">
    <property type="entry name" value="lambda repressor-like DNA-binding domains"/>
    <property type="match status" value="1"/>
</dbReference>
<protein>
    <submittedName>
        <fullName evidence="5">Substrate-binding domain-containing protein</fullName>
    </submittedName>
</protein>
<dbReference type="InterPro" id="IPR046335">
    <property type="entry name" value="LacI/GalR-like_sensor"/>
</dbReference>
<evidence type="ECO:0000256" key="1">
    <source>
        <dbReference type="ARBA" id="ARBA00023015"/>
    </source>
</evidence>
<dbReference type="CDD" id="cd01392">
    <property type="entry name" value="HTH_LacI"/>
    <property type="match status" value="1"/>
</dbReference>
<dbReference type="SUPFAM" id="SSF53822">
    <property type="entry name" value="Periplasmic binding protein-like I"/>
    <property type="match status" value="1"/>
</dbReference>
<dbReference type="GO" id="GO:0000976">
    <property type="term" value="F:transcription cis-regulatory region binding"/>
    <property type="evidence" value="ECO:0007669"/>
    <property type="project" value="TreeGrafter"/>
</dbReference>
<keyword evidence="6" id="KW-1185">Reference proteome</keyword>
<dbReference type="PROSITE" id="PS00356">
    <property type="entry name" value="HTH_LACI_1"/>
    <property type="match status" value="1"/>
</dbReference>
<dbReference type="CDD" id="cd01574">
    <property type="entry name" value="PBP1_LacI"/>
    <property type="match status" value="1"/>
</dbReference>
<dbReference type="SMART" id="SM00354">
    <property type="entry name" value="HTH_LACI"/>
    <property type="match status" value="1"/>
</dbReference>
<name>A0A6P1NPI9_9MICC</name>
<dbReference type="EMBL" id="CP047898">
    <property type="protein sequence ID" value="QHK22296.1"/>
    <property type="molecule type" value="Genomic_DNA"/>
</dbReference>
<dbReference type="KEGG" id="psey:GU243_11895"/>
<dbReference type="InterPro" id="IPR000843">
    <property type="entry name" value="HTH_LacI"/>
</dbReference>
<keyword evidence="3" id="KW-0804">Transcription</keyword>
<dbReference type="PANTHER" id="PTHR30146:SF109">
    <property type="entry name" value="HTH-TYPE TRANSCRIPTIONAL REGULATOR GALS"/>
    <property type="match status" value="1"/>
</dbReference>
<gene>
    <name evidence="5" type="ORF">GU243_11895</name>
</gene>
<dbReference type="GO" id="GO:0003700">
    <property type="term" value="F:DNA-binding transcription factor activity"/>
    <property type="evidence" value="ECO:0007669"/>
    <property type="project" value="TreeGrafter"/>
</dbReference>
<dbReference type="Gene3D" id="1.10.260.40">
    <property type="entry name" value="lambda repressor-like DNA-binding domains"/>
    <property type="match status" value="1"/>
</dbReference>
<sequence length="328" mass="35030">MRDVALAAGVSAQTVSRVLSDHPNVQERTRTKVLAAVEQLGYRLNHTPRALATGRSMTVGFITLASSFYSRAALALGVEQAARDAGYTVNTATTASLDASAVGVAINRLIEQGVDGLIIAVPLIDLDEALEKLIRVLPTVTLDGSGTSSADVVAIDQSIAVRLATEHLLDLGHRTVWHVAGPPQWSDAISRVAGWRAALNEAGREVPPELYGDWSPESGYRNGLLLARMPEVTAVLVASDEMAFGLIRAMIELGRRVPEDVSVVGIDNIALAAYANPPLTTVSQSFEQTGRRAFEHLQRQLKEPGSTFEAEVVAPELIIRATTCPPGR</sequence>
<feature type="domain" description="HTH lacI-type" evidence="4">
    <location>
        <begin position="1"/>
        <end position="53"/>
    </location>
</feature>
<evidence type="ECO:0000313" key="6">
    <source>
        <dbReference type="Proteomes" id="UP000464186"/>
    </source>
</evidence>
<dbReference type="InterPro" id="IPR010982">
    <property type="entry name" value="Lambda_DNA-bd_dom_sf"/>
</dbReference>
<reference evidence="5 6" key="1">
    <citation type="submission" date="2020-01" db="EMBL/GenBank/DDBJ databases">
        <title>Pseudarthrobacter psychrotolerans sp. nov., isolated from antarctic soil.</title>
        <authorList>
            <person name="Shin Y."/>
            <person name="Park W."/>
        </authorList>
    </citation>
    <scope>NUCLEOTIDE SEQUENCE [LARGE SCALE GENOMIC DNA]</scope>
    <source>
        <strain evidence="5 6">YJ56</strain>
    </source>
</reference>
<evidence type="ECO:0000259" key="4">
    <source>
        <dbReference type="PROSITE" id="PS50932"/>
    </source>
</evidence>
<evidence type="ECO:0000256" key="3">
    <source>
        <dbReference type="ARBA" id="ARBA00023163"/>
    </source>
</evidence>
<accession>A0A6P1NPI9</accession>
<dbReference type="InterPro" id="IPR028082">
    <property type="entry name" value="Peripla_BP_I"/>
</dbReference>
<dbReference type="AlphaFoldDB" id="A0A6P1NPI9"/>